<dbReference type="AlphaFoldDB" id="A0AAV8WL42"/>
<name>A0AAV8WL42_9CUCU</name>
<organism evidence="2 3">
    <name type="scientific">Rhamnusium bicolor</name>
    <dbReference type="NCBI Taxonomy" id="1586634"/>
    <lineage>
        <taxon>Eukaryota</taxon>
        <taxon>Metazoa</taxon>
        <taxon>Ecdysozoa</taxon>
        <taxon>Arthropoda</taxon>
        <taxon>Hexapoda</taxon>
        <taxon>Insecta</taxon>
        <taxon>Pterygota</taxon>
        <taxon>Neoptera</taxon>
        <taxon>Endopterygota</taxon>
        <taxon>Coleoptera</taxon>
        <taxon>Polyphaga</taxon>
        <taxon>Cucujiformia</taxon>
        <taxon>Chrysomeloidea</taxon>
        <taxon>Cerambycidae</taxon>
        <taxon>Lepturinae</taxon>
        <taxon>Rhagiini</taxon>
        <taxon>Rhamnusium</taxon>
    </lineage>
</organism>
<gene>
    <name evidence="2" type="ORF">NQ314_020457</name>
</gene>
<evidence type="ECO:0000256" key="1">
    <source>
        <dbReference type="SAM" id="Coils"/>
    </source>
</evidence>
<evidence type="ECO:0000313" key="2">
    <source>
        <dbReference type="EMBL" id="KAJ8927181.1"/>
    </source>
</evidence>
<dbReference type="EMBL" id="JANEYF010005719">
    <property type="protein sequence ID" value="KAJ8927181.1"/>
    <property type="molecule type" value="Genomic_DNA"/>
</dbReference>
<keyword evidence="1" id="KW-0175">Coiled coil</keyword>
<evidence type="ECO:0000313" key="3">
    <source>
        <dbReference type="Proteomes" id="UP001162156"/>
    </source>
</evidence>
<keyword evidence="3" id="KW-1185">Reference proteome</keyword>
<protein>
    <submittedName>
        <fullName evidence="2">Uncharacterized protein</fullName>
    </submittedName>
</protein>
<sequence length="140" mass="16305">MISIRQNYEENISFLEKNLKSTEKKLEEVIKNSSKELGVKCVEIDKSLENQAGAFKIVKNLEEEILNLQKKTTRLEKTRLKLERNVKEKEEFLQNIKQKNVEYRDKVKEAIQLVSAALNEKDAALFREKEANGELCTYAI</sequence>
<accession>A0AAV8WL42</accession>
<dbReference type="Proteomes" id="UP001162156">
    <property type="component" value="Unassembled WGS sequence"/>
</dbReference>
<comment type="caution">
    <text evidence="2">The sequence shown here is derived from an EMBL/GenBank/DDBJ whole genome shotgun (WGS) entry which is preliminary data.</text>
</comment>
<reference evidence="2" key="1">
    <citation type="journal article" date="2023" name="Insect Mol. Biol.">
        <title>Genome sequencing provides insights into the evolution of gene families encoding plant cell wall-degrading enzymes in longhorned beetles.</title>
        <authorList>
            <person name="Shin N.R."/>
            <person name="Okamura Y."/>
            <person name="Kirsch R."/>
            <person name="Pauchet Y."/>
        </authorList>
    </citation>
    <scope>NUCLEOTIDE SEQUENCE</scope>
    <source>
        <strain evidence="2">RBIC_L_NR</strain>
    </source>
</reference>
<feature type="coiled-coil region" evidence="1">
    <location>
        <begin position="5"/>
        <end position="113"/>
    </location>
</feature>
<proteinExistence type="predicted"/>